<dbReference type="Gene3D" id="3.40.50.1820">
    <property type="entry name" value="alpha/beta hydrolase"/>
    <property type="match status" value="1"/>
</dbReference>
<sequence length="721" mass="75100">MIFTSGSTGRPKGVMIDHRGALNTIADINRRFGVGADDRVFALSSLSFDLSVYDLFGPLASGGAVVVPTAEEARNTARWRDLLVRHRVTVWNSVPALAQLLAAEMDGGGAAPPLRLVMMSGDWIPLALPAALRRHLAGAQIVSLGGATEASIWSIFHPAEDVGPDWTSVPYGRPLANQTWHVLDDAMRPCPPWVTGRLFIGGTGVARGYWNRPALTAERFVPDPFATPEAAAAGASLLYDTGDLGRVRDGVLEFLGRADFQMKINGFRIEPGEIEAALTGHPAIAEAVVVATGTPPALAAYVVPRLPAGTESGRLAVKARRAAGGAAQADAADDAAAIALPGGTVDPAPMLARQSHRRFKAEPVSLDRLGALLATLCGIAVDGAPLPKHRYPSAGSLYPLEAIVLVGRETVAGLAAGAYRHDAPRHRLLPLATSASGQWIEAFGSSADLAGTAPFTIVLVADTAPVTALYDDRARDFCLLEAGYAGQLLMTEAPALDLGLCPLGGFDAAALAAGLGLGEERLPVHALAGGAIEPGWSAIWRSGTAGGDSLPEALATFLAGRLPAHMVPRDIVVLERLPLSSNGKVDRKALPEPGPGRQRVVAPANAVETQVLGLWHELLGDHALGVEDNFFAAGGNSLTAMRLLTRLQQTFGIELSIAGIFGALTPRAQAALVETARAAGQPTRAEAIPVAAGPAATDALAEDEVDTLLARLLAEREETLS</sequence>
<dbReference type="Proteomes" id="UP000094622">
    <property type="component" value="Unassembled WGS sequence"/>
</dbReference>
<dbReference type="PATRIC" id="fig|1439726.3.peg.489"/>
<dbReference type="InterPro" id="IPR000415">
    <property type="entry name" value="Nitroreductase-like"/>
</dbReference>
<dbReference type="NCBIfam" id="TIGR01733">
    <property type="entry name" value="AA-adenyl-dom"/>
    <property type="match status" value="1"/>
</dbReference>
<evidence type="ECO:0000256" key="4">
    <source>
        <dbReference type="ARBA" id="ARBA00022598"/>
    </source>
</evidence>
<dbReference type="GO" id="GO:0016491">
    <property type="term" value="F:oxidoreductase activity"/>
    <property type="evidence" value="ECO:0007669"/>
    <property type="project" value="InterPro"/>
</dbReference>
<keyword evidence="2" id="KW-0596">Phosphopantetheine</keyword>
<dbReference type="EMBL" id="MCRJ01000006">
    <property type="protein sequence ID" value="ODN72166.1"/>
    <property type="molecule type" value="Genomic_DNA"/>
</dbReference>
<comment type="caution">
    <text evidence="6">The sequence shown here is derived from an EMBL/GenBank/DDBJ whole genome shotgun (WGS) entry which is preliminary data.</text>
</comment>
<dbReference type="InterPro" id="IPR006162">
    <property type="entry name" value="Ppantetheine_attach_site"/>
</dbReference>
<dbReference type="Pfam" id="PF00550">
    <property type="entry name" value="PP-binding"/>
    <property type="match status" value="1"/>
</dbReference>
<evidence type="ECO:0000313" key="7">
    <source>
        <dbReference type="Proteomes" id="UP000094622"/>
    </source>
</evidence>
<comment type="pathway">
    <text evidence="1">Siderophore biosynthesis.</text>
</comment>
<keyword evidence="4" id="KW-0436">Ligase</keyword>
<evidence type="ECO:0000259" key="5">
    <source>
        <dbReference type="PROSITE" id="PS50075"/>
    </source>
</evidence>
<dbReference type="Pfam" id="PF00881">
    <property type="entry name" value="Nitroreductase"/>
    <property type="match status" value="1"/>
</dbReference>
<dbReference type="GO" id="GO:0043041">
    <property type="term" value="P:amino acid activation for nonribosomal peptide biosynthetic process"/>
    <property type="evidence" value="ECO:0007669"/>
    <property type="project" value="TreeGrafter"/>
</dbReference>
<dbReference type="PROSITE" id="PS50075">
    <property type="entry name" value="CARRIER"/>
    <property type="match status" value="1"/>
</dbReference>
<dbReference type="Gene3D" id="3.40.50.12780">
    <property type="entry name" value="N-terminal domain of ligase-like"/>
    <property type="match status" value="1"/>
</dbReference>
<dbReference type="Gene3D" id="3.40.109.10">
    <property type="entry name" value="NADH Oxidase"/>
    <property type="match status" value="1"/>
</dbReference>
<name>A0A1E3H8P1_9HYPH</name>
<evidence type="ECO:0000256" key="3">
    <source>
        <dbReference type="ARBA" id="ARBA00022553"/>
    </source>
</evidence>
<dbReference type="GO" id="GO:0031177">
    <property type="term" value="F:phosphopantetheine binding"/>
    <property type="evidence" value="ECO:0007669"/>
    <property type="project" value="InterPro"/>
</dbReference>
<evidence type="ECO:0000313" key="6">
    <source>
        <dbReference type="EMBL" id="ODN72166.1"/>
    </source>
</evidence>
<organism evidence="6 7">
    <name type="scientific">Methylobrevis pamukkalensis</name>
    <dbReference type="NCBI Taxonomy" id="1439726"/>
    <lineage>
        <taxon>Bacteria</taxon>
        <taxon>Pseudomonadati</taxon>
        <taxon>Pseudomonadota</taxon>
        <taxon>Alphaproteobacteria</taxon>
        <taxon>Hyphomicrobiales</taxon>
        <taxon>Pleomorphomonadaceae</taxon>
        <taxon>Methylobrevis</taxon>
    </lineage>
</organism>
<dbReference type="InterPro" id="IPR029058">
    <property type="entry name" value="AB_hydrolase_fold"/>
</dbReference>
<keyword evidence="7" id="KW-1185">Reference proteome</keyword>
<dbReference type="Pfam" id="PF00501">
    <property type="entry name" value="AMP-binding"/>
    <property type="match status" value="1"/>
</dbReference>
<dbReference type="SMART" id="SM00823">
    <property type="entry name" value="PKS_PP"/>
    <property type="match status" value="1"/>
</dbReference>
<dbReference type="InterPro" id="IPR025110">
    <property type="entry name" value="AMP-bd_C"/>
</dbReference>
<dbReference type="Gene3D" id="3.30.300.30">
    <property type="match status" value="2"/>
</dbReference>
<dbReference type="InterPro" id="IPR036736">
    <property type="entry name" value="ACP-like_sf"/>
</dbReference>
<feature type="domain" description="Carrier" evidence="5">
    <location>
        <begin position="602"/>
        <end position="677"/>
    </location>
</feature>
<dbReference type="InterPro" id="IPR042099">
    <property type="entry name" value="ANL_N_sf"/>
</dbReference>
<dbReference type="Pfam" id="PF13193">
    <property type="entry name" value="AMP-binding_C"/>
    <property type="match status" value="1"/>
</dbReference>
<dbReference type="GO" id="GO:0016874">
    <property type="term" value="F:ligase activity"/>
    <property type="evidence" value="ECO:0007669"/>
    <property type="project" value="UniProtKB-KW"/>
</dbReference>
<dbReference type="InterPro" id="IPR045851">
    <property type="entry name" value="AMP-bd_C_sf"/>
</dbReference>
<dbReference type="InterPro" id="IPR029479">
    <property type="entry name" value="Nitroreductase"/>
</dbReference>
<dbReference type="SUPFAM" id="SSF47336">
    <property type="entry name" value="ACP-like"/>
    <property type="match status" value="1"/>
</dbReference>
<dbReference type="InterPro" id="IPR020845">
    <property type="entry name" value="AMP-binding_CS"/>
</dbReference>
<protein>
    <submittedName>
        <fullName evidence="6">Anguibactin system regulator</fullName>
    </submittedName>
</protein>
<dbReference type="InterPro" id="IPR020806">
    <property type="entry name" value="PKS_PP-bd"/>
</dbReference>
<dbReference type="PANTHER" id="PTHR45527">
    <property type="entry name" value="NONRIBOSOMAL PEPTIDE SYNTHETASE"/>
    <property type="match status" value="1"/>
</dbReference>
<dbReference type="InterPro" id="IPR000873">
    <property type="entry name" value="AMP-dep_synth/lig_dom"/>
</dbReference>
<dbReference type="CDD" id="cd02142">
    <property type="entry name" value="McbC_SagB-like_oxidoreductase"/>
    <property type="match status" value="1"/>
</dbReference>
<dbReference type="PROSITE" id="PS00012">
    <property type="entry name" value="PHOSPHOPANTETHEINE"/>
    <property type="match status" value="1"/>
</dbReference>
<evidence type="ECO:0000256" key="2">
    <source>
        <dbReference type="ARBA" id="ARBA00022450"/>
    </source>
</evidence>
<dbReference type="PROSITE" id="PS00455">
    <property type="entry name" value="AMP_BINDING"/>
    <property type="match status" value="1"/>
</dbReference>
<dbReference type="SUPFAM" id="SSF56801">
    <property type="entry name" value="Acetyl-CoA synthetase-like"/>
    <property type="match status" value="1"/>
</dbReference>
<dbReference type="GO" id="GO:0044550">
    <property type="term" value="P:secondary metabolite biosynthetic process"/>
    <property type="evidence" value="ECO:0007669"/>
    <property type="project" value="TreeGrafter"/>
</dbReference>
<dbReference type="InterPro" id="IPR009081">
    <property type="entry name" value="PP-bd_ACP"/>
</dbReference>
<dbReference type="RefSeq" id="WP_245293862.1">
    <property type="nucleotide sequence ID" value="NZ_MCRJ01000006.1"/>
</dbReference>
<dbReference type="GO" id="GO:0005737">
    <property type="term" value="C:cytoplasm"/>
    <property type="evidence" value="ECO:0007669"/>
    <property type="project" value="TreeGrafter"/>
</dbReference>
<proteinExistence type="predicted"/>
<dbReference type="PANTHER" id="PTHR45527:SF10">
    <property type="entry name" value="PYOCHELIN SYNTHASE PCHF"/>
    <property type="match status" value="1"/>
</dbReference>
<dbReference type="SUPFAM" id="SSF55469">
    <property type="entry name" value="FMN-dependent nitroreductase-like"/>
    <property type="match status" value="1"/>
</dbReference>
<evidence type="ECO:0000256" key="1">
    <source>
        <dbReference type="ARBA" id="ARBA00004924"/>
    </source>
</evidence>
<dbReference type="AlphaFoldDB" id="A0A1E3H8P1"/>
<accession>A0A1E3H8P1</accession>
<keyword evidence="3" id="KW-0597">Phosphoprotein</keyword>
<dbReference type="InterPro" id="IPR010071">
    <property type="entry name" value="AA_adenyl_dom"/>
</dbReference>
<gene>
    <name evidence="6" type="primary">angR</name>
    <name evidence="6" type="ORF">A6302_00464</name>
</gene>
<reference evidence="6 7" key="1">
    <citation type="submission" date="2016-07" db="EMBL/GenBank/DDBJ databases">
        <title>Draft Genome Sequence of Methylobrevis pamukkalensis PK2.</title>
        <authorList>
            <person name="Vasilenko O.V."/>
            <person name="Doronina N.V."/>
            <person name="Shmareva M.N."/>
            <person name="Tarlachkov S.V."/>
            <person name="Mustakhimov I."/>
            <person name="Trotsenko Y.A."/>
        </authorList>
    </citation>
    <scope>NUCLEOTIDE SEQUENCE [LARGE SCALE GENOMIC DNA]</scope>
    <source>
        <strain evidence="6 7">PK2</strain>
    </source>
</reference>